<organism evidence="5 6">
    <name type="scientific">Heligmosomoides polygyrus</name>
    <name type="common">Parasitic roundworm</name>
    <dbReference type="NCBI Taxonomy" id="6339"/>
    <lineage>
        <taxon>Eukaryota</taxon>
        <taxon>Metazoa</taxon>
        <taxon>Ecdysozoa</taxon>
        <taxon>Nematoda</taxon>
        <taxon>Chromadorea</taxon>
        <taxon>Rhabditida</taxon>
        <taxon>Rhabditina</taxon>
        <taxon>Rhabditomorpha</taxon>
        <taxon>Strongyloidea</taxon>
        <taxon>Heligmosomidae</taxon>
        <taxon>Heligmosomoides</taxon>
    </lineage>
</organism>
<evidence type="ECO:0000313" key="5">
    <source>
        <dbReference type="Proteomes" id="UP000050761"/>
    </source>
</evidence>
<protein>
    <submittedName>
        <fullName evidence="6">Peptidase A2 domain-containing protein</fullName>
    </submittedName>
</protein>
<dbReference type="Gene3D" id="2.40.70.10">
    <property type="entry name" value="Acid Proteases"/>
    <property type="match status" value="1"/>
</dbReference>
<dbReference type="EMBL" id="UZAH01001315">
    <property type="protein sequence ID" value="VDO19654.1"/>
    <property type="molecule type" value="Genomic_DNA"/>
</dbReference>
<gene>
    <name evidence="4" type="ORF">HPBE_LOCUS1272</name>
</gene>
<evidence type="ECO:0000313" key="6">
    <source>
        <dbReference type="WBParaSite" id="HPBE_0000127101-mRNA-1"/>
    </source>
</evidence>
<dbReference type="InterPro" id="IPR001995">
    <property type="entry name" value="Peptidase_A2_cat"/>
</dbReference>
<evidence type="ECO:0000256" key="1">
    <source>
        <dbReference type="ARBA" id="ARBA00022801"/>
    </source>
</evidence>
<dbReference type="SUPFAM" id="SSF50630">
    <property type="entry name" value="Acid proteases"/>
    <property type="match status" value="1"/>
</dbReference>
<dbReference type="WBParaSite" id="HPBE_0000127101-mRNA-1">
    <property type="protein sequence ID" value="HPBE_0000127101-mRNA-1"/>
    <property type="gene ID" value="HPBE_0000127101"/>
</dbReference>
<dbReference type="Proteomes" id="UP000050761">
    <property type="component" value="Unassembled WGS sequence"/>
</dbReference>
<evidence type="ECO:0000313" key="4">
    <source>
        <dbReference type="EMBL" id="VDO19654.1"/>
    </source>
</evidence>
<dbReference type="PROSITE" id="PS50175">
    <property type="entry name" value="ASP_PROT_RETROV"/>
    <property type="match status" value="1"/>
</dbReference>
<dbReference type="InterPro" id="IPR021109">
    <property type="entry name" value="Peptidase_aspartic_dom_sf"/>
</dbReference>
<reference evidence="4 5" key="1">
    <citation type="submission" date="2018-11" db="EMBL/GenBank/DDBJ databases">
        <authorList>
            <consortium name="Pathogen Informatics"/>
        </authorList>
    </citation>
    <scope>NUCLEOTIDE SEQUENCE [LARGE SCALE GENOMIC DNA]</scope>
</reference>
<dbReference type="OrthoDB" id="5872974at2759"/>
<accession>A0A183F529</accession>
<dbReference type="GO" id="GO:0004190">
    <property type="term" value="F:aspartic-type endopeptidase activity"/>
    <property type="evidence" value="ECO:0007669"/>
    <property type="project" value="InterPro"/>
</dbReference>
<accession>A0A3P7U5T7</accession>
<evidence type="ECO:0000259" key="3">
    <source>
        <dbReference type="PROSITE" id="PS50175"/>
    </source>
</evidence>
<name>A0A183F529_HELPZ</name>
<dbReference type="AlphaFoldDB" id="A0A183F529"/>
<keyword evidence="5" id="KW-1185">Reference proteome</keyword>
<proteinExistence type="predicted"/>
<keyword evidence="1" id="KW-0378">Hydrolase</keyword>
<feature type="region of interest" description="Disordered" evidence="2">
    <location>
        <begin position="62"/>
        <end position="95"/>
    </location>
</feature>
<feature type="domain" description="Peptidase A2" evidence="3">
    <location>
        <begin position="152"/>
        <end position="191"/>
    </location>
</feature>
<dbReference type="GO" id="GO:0006508">
    <property type="term" value="P:proteolysis"/>
    <property type="evidence" value="ECO:0007669"/>
    <property type="project" value="InterPro"/>
</dbReference>
<sequence>MPLLAVEGATQSVSVTVFEMYASEPIRSHSLSSETTDDASLREFWTTLDHEKVMDHFVRLDTTAHGSTGPGPAAPPPTPSRASHRSSHRDLSHALPAPRRVPIELDISQVGIDISRSWPSRASLVPMHVLSLVESEPVFVSQIHVKANGVQMLALIDTGAGITVAARSILPLLGIFHLQPSRVPAAVGVAGIPVRFVGCAPSRSKIGSTSVHRPVHFTEGDSVPRSVDAYNIILGNDIPQSLSLGA</sequence>
<reference evidence="6" key="2">
    <citation type="submission" date="2019-09" db="UniProtKB">
        <authorList>
            <consortium name="WormBaseParasite"/>
        </authorList>
    </citation>
    <scope>IDENTIFICATION</scope>
</reference>
<evidence type="ECO:0000256" key="2">
    <source>
        <dbReference type="SAM" id="MobiDB-lite"/>
    </source>
</evidence>